<dbReference type="Gene3D" id="2.60.120.620">
    <property type="entry name" value="q2cbj1_9rhob like domain"/>
    <property type="match status" value="1"/>
</dbReference>
<name>A0A6G9YVI2_9NOCA</name>
<dbReference type="InterPro" id="IPR008775">
    <property type="entry name" value="Phytyl_CoA_dOase-like"/>
</dbReference>
<dbReference type="GO" id="GO:0016706">
    <property type="term" value="F:2-oxoglutarate-dependent dioxygenase activity"/>
    <property type="evidence" value="ECO:0007669"/>
    <property type="project" value="UniProtKB-ARBA"/>
</dbReference>
<dbReference type="SUPFAM" id="SSF51197">
    <property type="entry name" value="Clavaminate synthase-like"/>
    <property type="match status" value="1"/>
</dbReference>
<evidence type="ECO:0000313" key="1">
    <source>
        <dbReference type="EMBL" id="QIS17349.1"/>
    </source>
</evidence>
<evidence type="ECO:0000313" key="2">
    <source>
        <dbReference type="Proteomes" id="UP000500953"/>
    </source>
</evidence>
<dbReference type="EMBL" id="CP046173">
    <property type="protein sequence ID" value="QIS17349.1"/>
    <property type="molecule type" value="Genomic_DNA"/>
</dbReference>
<dbReference type="AlphaFoldDB" id="A0A6G9YVI2"/>
<dbReference type="Pfam" id="PF05721">
    <property type="entry name" value="PhyH"/>
    <property type="match status" value="1"/>
</dbReference>
<protein>
    <submittedName>
        <fullName evidence="1">Phytanoyl-CoA dioxygenase</fullName>
    </submittedName>
</protein>
<dbReference type="RefSeq" id="WP_167484752.1">
    <property type="nucleotide sequence ID" value="NZ_CP046173.1"/>
</dbReference>
<accession>A0A6G9YVI2</accession>
<keyword evidence="1" id="KW-0223">Dioxygenase</keyword>
<proteinExistence type="predicted"/>
<gene>
    <name evidence="1" type="ORF">F6W96_02515</name>
</gene>
<dbReference type="Proteomes" id="UP000500953">
    <property type="component" value="Chromosome"/>
</dbReference>
<organism evidence="1 2">
    <name type="scientific">Nocardia terpenica</name>
    <dbReference type="NCBI Taxonomy" id="455432"/>
    <lineage>
        <taxon>Bacteria</taxon>
        <taxon>Bacillati</taxon>
        <taxon>Actinomycetota</taxon>
        <taxon>Actinomycetes</taxon>
        <taxon>Mycobacteriales</taxon>
        <taxon>Nocardiaceae</taxon>
        <taxon>Nocardia</taxon>
    </lineage>
</organism>
<sequence>MLTESQITAFIEDGFVRVEQAFAREVADAGREILWRATGCDPDDPATWTEPVIRLGDHPEEPFRAAVNAPVLLEAYDQLVGPGRWLPRASLGTFPIRFPSDRLPGDDGWHIDASFPGDDPTDYFTWRINVRSKGRALLMLFLFSDVDVDDAPTRIRVGSHLRLASVLAPFGDTGVGMGEASTMLPAYAATADLPEVLATGQAGDVYLCHPFLVHAAQRNLTGRPKFMAQPPLLLREPCELERPDAAYSPLETAIRRGLSVSDPAA</sequence>
<keyword evidence="1" id="KW-0560">Oxidoreductase</keyword>
<reference evidence="1 2" key="1">
    <citation type="journal article" date="2019" name="ACS Chem. Biol.">
        <title>Identification and Mobilization of a Cryptic Antibiotic Biosynthesis Gene Locus from a Human-Pathogenic Nocardia Isolate.</title>
        <authorList>
            <person name="Herisse M."/>
            <person name="Ishida K."/>
            <person name="Porter J.L."/>
            <person name="Howden B."/>
            <person name="Hertweck C."/>
            <person name="Stinear T.P."/>
            <person name="Pidot S.J."/>
        </authorList>
    </citation>
    <scope>NUCLEOTIDE SEQUENCE [LARGE SCALE GENOMIC DNA]</scope>
    <source>
        <strain evidence="1 2">AUSMDU00012715</strain>
    </source>
</reference>